<proteinExistence type="predicted"/>
<feature type="transmembrane region" description="Helical" evidence="2">
    <location>
        <begin position="297"/>
        <end position="321"/>
    </location>
</feature>
<protein>
    <recommendedName>
        <fullName evidence="5">Integral membrane protein</fullName>
    </recommendedName>
</protein>
<dbReference type="Proteomes" id="UP000516230">
    <property type="component" value="Chromosome"/>
</dbReference>
<name>A0A7H0I403_9ACTN</name>
<feature type="compositionally biased region" description="Low complexity" evidence="1">
    <location>
        <begin position="21"/>
        <end position="40"/>
    </location>
</feature>
<feature type="transmembrane region" description="Helical" evidence="2">
    <location>
        <begin position="357"/>
        <end position="376"/>
    </location>
</feature>
<keyword evidence="2" id="KW-1133">Transmembrane helix</keyword>
<feature type="transmembrane region" description="Helical" evidence="2">
    <location>
        <begin position="163"/>
        <end position="180"/>
    </location>
</feature>
<feature type="transmembrane region" description="Helical" evidence="2">
    <location>
        <begin position="327"/>
        <end position="345"/>
    </location>
</feature>
<evidence type="ECO:0000313" key="3">
    <source>
        <dbReference type="EMBL" id="QNP67519.1"/>
    </source>
</evidence>
<feature type="transmembrane region" description="Helical" evidence="2">
    <location>
        <begin position="225"/>
        <end position="245"/>
    </location>
</feature>
<keyword evidence="2" id="KW-0472">Membrane</keyword>
<feature type="transmembrane region" description="Helical" evidence="2">
    <location>
        <begin position="186"/>
        <end position="204"/>
    </location>
</feature>
<evidence type="ECO:0008006" key="5">
    <source>
        <dbReference type="Google" id="ProtNLM"/>
    </source>
</evidence>
<dbReference type="KEGG" id="sgj:IAG43_21160"/>
<evidence type="ECO:0000256" key="2">
    <source>
        <dbReference type="SAM" id="Phobius"/>
    </source>
</evidence>
<accession>A0A7H0I403</accession>
<feature type="transmembrane region" description="Helical" evidence="2">
    <location>
        <begin position="396"/>
        <end position="419"/>
    </location>
</feature>
<reference evidence="3 4" key="1">
    <citation type="submission" date="2020-08" db="EMBL/GenBank/DDBJ databases">
        <title>A novel species.</title>
        <authorList>
            <person name="Gao J."/>
        </authorList>
    </citation>
    <scope>NUCLEOTIDE SEQUENCE [LARGE SCALE GENOMIC DNA]</scope>
    <source>
        <strain evidence="3 4">CRPJ-33</strain>
    </source>
</reference>
<keyword evidence="2" id="KW-0812">Transmembrane</keyword>
<evidence type="ECO:0000313" key="4">
    <source>
        <dbReference type="Proteomes" id="UP000516230"/>
    </source>
</evidence>
<sequence length="426" mass="42464">MSGGFGDDALGDAPGAGGRTGPAAHDGQAAGAAFPVAADGGVRGGGVGLTDRFRTRDGGPDDGPPARRAPRRGGGDPVKGLLHLHRDLCEQAVDPFEIAAGLEAHGLTDRTAARFRHRDVFSLAEEMFARAEHTMPAAPTRASAPPARTAAPRAVRTALPLRAAAPGAVCALALAATAVTDGGQRFAAGAAGALATGLALLYALRWGPLRARGRRAPAATRLWTLWLLGYAACGQGLIAEIAGGGPEGRVPLTASPLLALAVAVVPATWCAHLFAVRAGRRIAYSRGLEEFAAGTRPLLLAVVALHTTVLTGLVLSAAAVLPGADGAAAPAVALGTLLFLARLLIAHGFPGPASAALATACAVEAAVPALLLTGRLPGVGLVARPAELLVAAWGTAAVPVLACAGAALALLVHACTVLVRASAHTP</sequence>
<dbReference type="EMBL" id="CP060825">
    <property type="protein sequence ID" value="QNP67519.1"/>
    <property type="molecule type" value="Genomic_DNA"/>
</dbReference>
<dbReference type="AlphaFoldDB" id="A0A7H0I403"/>
<feature type="region of interest" description="Disordered" evidence="1">
    <location>
        <begin position="1"/>
        <end position="79"/>
    </location>
</feature>
<evidence type="ECO:0000256" key="1">
    <source>
        <dbReference type="SAM" id="MobiDB-lite"/>
    </source>
</evidence>
<keyword evidence="4" id="KW-1185">Reference proteome</keyword>
<feature type="transmembrane region" description="Helical" evidence="2">
    <location>
        <begin position="257"/>
        <end position="276"/>
    </location>
</feature>
<gene>
    <name evidence="3" type="ORF">IAG43_21160</name>
</gene>
<organism evidence="3 4">
    <name type="scientific">Streptomyces genisteinicus</name>
    <dbReference type="NCBI Taxonomy" id="2768068"/>
    <lineage>
        <taxon>Bacteria</taxon>
        <taxon>Bacillati</taxon>
        <taxon>Actinomycetota</taxon>
        <taxon>Actinomycetes</taxon>
        <taxon>Kitasatosporales</taxon>
        <taxon>Streptomycetaceae</taxon>
        <taxon>Streptomyces</taxon>
    </lineage>
</organism>